<feature type="compositionally biased region" description="Basic residues" evidence="1">
    <location>
        <begin position="137"/>
        <end position="159"/>
    </location>
</feature>
<dbReference type="InterPro" id="IPR036034">
    <property type="entry name" value="PDZ_sf"/>
</dbReference>
<dbReference type="Pfam" id="PF00595">
    <property type="entry name" value="PDZ"/>
    <property type="match status" value="1"/>
</dbReference>
<dbReference type="GO" id="GO:0001664">
    <property type="term" value="F:G protein-coupled receptor binding"/>
    <property type="evidence" value="ECO:0007669"/>
    <property type="project" value="TreeGrafter"/>
</dbReference>
<keyword evidence="4" id="KW-1185">Reference proteome</keyword>
<evidence type="ECO:0000313" key="3">
    <source>
        <dbReference type="EMBL" id="VVD01510.1"/>
    </source>
</evidence>
<dbReference type="AlphaFoldDB" id="A0A5E4QTP2"/>
<dbReference type="Proteomes" id="UP000324832">
    <property type="component" value="Unassembled WGS sequence"/>
</dbReference>
<dbReference type="GO" id="GO:0005085">
    <property type="term" value="F:guanyl-nucleotide exchange factor activity"/>
    <property type="evidence" value="ECO:0007669"/>
    <property type="project" value="TreeGrafter"/>
</dbReference>
<evidence type="ECO:0000256" key="1">
    <source>
        <dbReference type="SAM" id="MobiDB-lite"/>
    </source>
</evidence>
<dbReference type="SUPFAM" id="SSF50156">
    <property type="entry name" value="PDZ domain-like"/>
    <property type="match status" value="1"/>
</dbReference>
<dbReference type="SMART" id="SM00228">
    <property type="entry name" value="PDZ"/>
    <property type="match status" value="1"/>
</dbReference>
<dbReference type="Gene3D" id="2.30.42.10">
    <property type="match status" value="1"/>
</dbReference>
<feature type="domain" description="PDZ" evidence="2">
    <location>
        <begin position="18"/>
        <end position="87"/>
    </location>
</feature>
<dbReference type="GO" id="GO:0007186">
    <property type="term" value="P:G protein-coupled receptor signaling pathway"/>
    <property type="evidence" value="ECO:0007669"/>
    <property type="project" value="TreeGrafter"/>
</dbReference>
<dbReference type="PANTHER" id="PTHR45872:SF2">
    <property type="entry name" value="RHO GUANINE NUCLEOTIDE EXCHANGE FACTOR 2, ISOFORM D"/>
    <property type="match status" value="1"/>
</dbReference>
<evidence type="ECO:0000259" key="2">
    <source>
        <dbReference type="PROSITE" id="PS50106"/>
    </source>
</evidence>
<organism evidence="3 4">
    <name type="scientific">Leptidea sinapis</name>
    <dbReference type="NCBI Taxonomy" id="189913"/>
    <lineage>
        <taxon>Eukaryota</taxon>
        <taxon>Metazoa</taxon>
        <taxon>Ecdysozoa</taxon>
        <taxon>Arthropoda</taxon>
        <taxon>Hexapoda</taxon>
        <taxon>Insecta</taxon>
        <taxon>Pterygota</taxon>
        <taxon>Neoptera</taxon>
        <taxon>Endopterygota</taxon>
        <taxon>Lepidoptera</taxon>
        <taxon>Glossata</taxon>
        <taxon>Ditrysia</taxon>
        <taxon>Papilionoidea</taxon>
        <taxon>Pieridae</taxon>
        <taxon>Dismorphiinae</taxon>
        <taxon>Leptidea</taxon>
    </lineage>
</organism>
<dbReference type="InterPro" id="IPR001478">
    <property type="entry name" value="PDZ"/>
</dbReference>
<accession>A0A5E4QTP2</accession>
<sequence>MLGGTVGAASPSGEELLTVTVLKDEHGYGMKVSGDNPVYVQSVKEHGAAWRAGLRAGDRILRVDSIPVHHHTHQQVVQMIRANPSTVLTVQQNASRHKTPITAPVPVNAVGSELLKVPDVRKQAQLESAEQRPTLSNRRHLASHAPRTRTTKRTHPPAS</sequence>
<dbReference type="EMBL" id="FZQP02005410">
    <property type="protein sequence ID" value="VVD01510.1"/>
    <property type="molecule type" value="Genomic_DNA"/>
</dbReference>
<gene>
    <name evidence="3" type="ORF">LSINAPIS_LOCUS11913</name>
</gene>
<dbReference type="GO" id="GO:0005737">
    <property type="term" value="C:cytoplasm"/>
    <property type="evidence" value="ECO:0007669"/>
    <property type="project" value="TreeGrafter"/>
</dbReference>
<feature type="compositionally biased region" description="Polar residues" evidence="1">
    <location>
        <begin position="125"/>
        <end position="136"/>
    </location>
</feature>
<name>A0A5E4QTP2_9NEOP</name>
<protein>
    <recommendedName>
        <fullName evidence="2">PDZ domain-containing protein</fullName>
    </recommendedName>
</protein>
<evidence type="ECO:0000313" key="4">
    <source>
        <dbReference type="Proteomes" id="UP000324832"/>
    </source>
</evidence>
<dbReference type="PROSITE" id="PS50106">
    <property type="entry name" value="PDZ"/>
    <property type="match status" value="1"/>
</dbReference>
<feature type="region of interest" description="Disordered" evidence="1">
    <location>
        <begin position="123"/>
        <end position="159"/>
    </location>
</feature>
<dbReference type="PANTHER" id="PTHR45872">
    <property type="entry name" value="RHO GUANINE NUCLEOTIDE EXCHANGE FACTOR 2, ISOFORM D"/>
    <property type="match status" value="1"/>
</dbReference>
<proteinExistence type="predicted"/>
<reference evidence="3 4" key="1">
    <citation type="submission" date="2017-07" db="EMBL/GenBank/DDBJ databases">
        <authorList>
            <person name="Talla V."/>
            <person name="Backstrom N."/>
        </authorList>
    </citation>
    <scope>NUCLEOTIDE SEQUENCE [LARGE SCALE GENOMIC DNA]</scope>
</reference>